<keyword evidence="3 8" id="KW-0663">Pyridoxal phosphate</keyword>
<reference evidence="10 11" key="1">
    <citation type="submission" date="2020-07" db="EMBL/GenBank/DDBJ databases">
        <title>Sequencing the genomes of 1000 actinobacteria strains.</title>
        <authorList>
            <person name="Klenk H.-P."/>
        </authorList>
    </citation>
    <scope>NUCLEOTIDE SEQUENCE [LARGE SCALE GENOMIC DNA]</scope>
    <source>
        <strain evidence="10 11">DSM 104001</strain>
    </source>
</reference>
<dbReference type="GO" id="GO:0005737">
    <property type="term" value="C:cytoplasm"/>
    <property type="evidence" value="ECO:0007669"/>
    <property type="project" value="TreeGrafter"/>
</dbReference>
<comment type="similarity">
    <text evidence="2 9">Belongs to the trans-sulfuration enzymes family.</text>
</comment>
<comment type="catalytic activity">
    <reaction evidence="7">
        <text>L-methionine + H2O = methanethiol + 2-oxobutanoate + NH4(+)</text>
        <dbReference type="Rhea" id="RHEA:23800"/>
        <dbReference type="ChEBI" id="CHEBI:15377"/>
        <dbReference type="ChEBI" id="CHEBI:16007"/>
        <dbReference type="ChEBI" id="CHEBI:16763"/>
        <dbReference type="ChEBI" id="CHEBI:28938"/>
        <dbReference type="ChEBI" id="CHEBI:57844"/>
        <dbReference type="EC" id="4.4.1.11"/>
    </reaction>
    <physiologicalReaction direction="left-to-right" evidence="7">
        <dbReference type="Rhea" id="RHEA:23801"/>
    </physiologicalReaction>
</comment>
<dbReference type="PROSITE" id="PS00868">
    <property type="entry name" value="CYS_MET_METAB_PP"/>
    <property type="match status" value="1"/>
</dbReference>
<proteinExistence type="inferred from homology"/>
<comment type="caution">
    <text evidence="10">The sequence shown here is derived from an EMBL/GenBank/DDBJ whole genome shotgun (WGS) entry which is preliminary data.</text>
</comment>
<dbReference type="Gene3D" id="3.40.640.10">
    <property type="entry name" value="Type I PLP-dependent aspartate aminotransferase-like (Major domain)"/>
    <property type="match status" value="1"/>
</dbReference>
<organism evidence="10 11">
    <name type="scientific">Petropleomorpha daqingensis</name>
    <dbReference type="NCBI Taxonomy" id="2026353"/>
    <lineage>
        <taxon>Bacteria</taxon>
        <taxon>Bacillati</taxon>
        <taxon>Actinomycetota</taxon>
        <taxon>Actinomycetes</taxon>
        <taxon>Geodermatophilales</taxon>
        <taxon>Geodermatophilaceae</taxon>
        <taxon>Petropleomorpha</taxon>
    </lineage>
</organism>
<dbReference type="InterPro" id="IPR015422">
    <property type="entry name" value="PyrdxlP-dep_Trfase_small"/>
</dbReference>
<evidence type="ECO:0000256" key="1">
    <source>
        <dbReference type="ARBA" id="ARBA00001933"/>
    </source>
</evidence>
<dbReference type="InterPro" id="IPR015421">
    <property type="entry name" value="PyrdxlP-dep_Trfase_major"/>
</dbReference>
<dbReference type="GO" id="GO:0030170">
    <property type="term" value="F:pyridoxal phosphate binding"/>
    <property type="evidence" value="ECO:0007669"/>
    <property type="project" value="InterPro"/>
</dbReference>
<dbReference type="PIRSF" id="PIRSF001434">
    <property type="entry name" value="CGS"/>
    <property type="match status" value="1"/>
</dbReference>
<dbReference type="AlphaFoldDB" id="A0A853CAW3"/>
<comment type="cofactor">
    <cofactor evidence="1 9">
        <name>pyridoxal 5'-phosphate</name>
        <dbReference type="ChEBI" id="CHEBI:597326"/>
    </cofactor>
</comment>
<evidence type="ECO:0000256" key="3">
    <source>
        <dbReference type="ARBA" id="ARBA00022898"/>
    </source>
</evidence>
<evidence type="ECO:0000313" key="10">
    <source>
        <dbReference type="EMBL" id="NYJ03772.1"/>
    </source>
</evidence>
<dbReference type="RefSeq" id="WP_179714570.1">
    <property type="nucleotide sequence ID" value="NZ_JACBZT010000001.1"/>
</dbReference>
<evidence type="ECO:0000313" key="11">
    <source>
        <dbReference type="Proteomes" id="UP000541969"/>
    </source>
</evidence>
<dbReference type="InterPro" id="IPR015424">
    <property type="entry name" value="PyrdxlP-dep_Trfase"/>
</dbReference>
<dbReference type="SUPFAM" id="SSF53383">
    <property type="entry name" value="PLP-dependent transferases"/>
    <property type="match status" value="1"/>
</dbReference>
<dbReference type="GO" id="GO:0047982">
    <property type="term" value="F:homocysteine desulfhydrase activity"/>
    <property type="evidence" value="ECO:0007669"/>
    <property type="project" value="UniProtKB-EC"/>
</dbReference>
<dbReference type="InterPro" id="IPR054542">
    <property type="entry name" value="Cys_met_metab_PP"/>
</dbReference>
<evidence type="ECO:0000256" key="6">
    <source>
        <dbReference type="ARBA" id="ARBA00048780"/>
    </source>
</evidence>
<accession>A0A853CAW3</accession>
<dbReference type="GO" id="GO:0018826">
    <property type="term" value="F:methionine gamma-lyase activity"/>
    <property type="evidence" value="ECO:0007669"/>
    <property type="project" value="UniProtKB-EC"/>
</dbReference>
<sequence>MSRPDESRAFTPRTRPVVPPIHHSVTYYLDDKAYADVQAGGLDEHWYSRFRNPTADVTASAVARLEGGAAALMTSSGMGAIATTLLTLVRAGDRLVAARQVYGDTRDLLVRDLPGWGVDVVQVDAADLDAWREAVAGGPTTVVYAETLANPQLELTDVAGVAAIAHEAGARFVVDNTFATPWLVRPLSLGADVVVHSATKFLNGHSDVIAGAVVGDVDVVREVQRRVVTLGTCLDAHAAYQVWRGLQTFEVRMARQCATAARIAEELSGHPDVVSVRYPAIGGAMVAFTVAGGDARAGAVIRRLQVASEATSLGGVETLVSTPFNSSHFSLTPEERRAARIDDGMVRLSVGLEDPDELIADLTGALEATR</sequence>
<feature type="modified residue" description="N6-(pyridoxal phosphate)lysine" evidence="8">
    <location>
        <position position="200"/>
    </location>
</feature>
<dbReference type="Pfam" id="PF01053">
    <property type="entry name" value="Cys_Met_Meta_PP"/>
    <property type="match status" value="1"/>
</dbReference>
<dbReference type="Gene3D" id="3.90.1150.10">
    <property type="entry name" value="Aspartate Aminotransferase, domain 1"/>
    <property type="match status" value="1"/>
</dbReference>
<dbReference type="InterPro" id="IPR000277">
    <property type="entry name" value="Cys/Met-Metab_PyrdxlP-dep_enz"/>
</dbReference>
<evidence type="ECO:0000256" key="7">
    <source>
        <dbReference type="ARBA" id="ARBA00052699"/>
    </source>
</evidence>
<dbReference type="Proteomes" id="UP000541969">
    <property type="component" value="Unassembled WGS sequence"/>
</dbReference>
<dbReference type="PANTHER" id="PTHR11808">
    <property type="entry name" value="TRANS-SULFURATION ENZYME FAMILY MEMBER"/>
    <property type="match status" value="1"/>
</dbReference>
<dbReference type="FunFam" id="3.40.640.10:FF:000046">
    <property type="entry name" value="Cystathionine gamma-lyase"/>
    <property type="match status" value="1"/>
</dbReference>
<gene>
    <name evidence="10" type="ORF">GGQ55_000050</name>
</gene>
<evidence type="ECO:0000256" key="5">
    <source>
        <dbReference type="ARBA" id="ARBA00047199"/>
    </source>
</evidence>
<evidence type="ECO:0000256" key="4">
    <source>
        <dbReference type="ARBA" id="ARBA00047175"/>
    </source>
</evidence>
<dbReference type="EMBL" id="JACBZT010000001">
    <property type="protein sequence ID" value="NYJ03772.1"/>
    <property type="molecule type" value="Genomic_DNA"/>
</dbReference>
<dbReference type="EC" id="4.4.1.2" evidence="4"/>
<dbReference type="GO" id="GO:0019346">
    <property type="term" value="P:transsulfuration"/>
    <property type="evidence" value="ECO:0007669"/>
    <property type="project" value="InterPro"/>
</dbReference>
<protein>
    <recommendedName>
        <fullName evidence="4">homocysteine desulfhydrase</fullName>
        <ecNumber evidence="4">4.4.1.2</ecNumber>
    </recommendedName>
    <alternativeName>
        <fullName evidence="5">Homocysteine desulfhydrase</fullName>
    </alternativeName>
</protein>
<name>A0A853CAW3_9ACTN</name>
<evidence type="ECO:0000256" key="8">
    <source>
        <dbReference type="PIRSR" id="PIRSR001434-2"/>
    </source>
</evidence>
<evidence type="ECO:0000256" key="2">
    <source>
        <dbReference type="ARBA" id="ARBA00009077"/>
    </source>
</evidence>
<keyword evidence="10" id="KW-0456">Lyase</keyword>
<evidence type="ECO:0000256" key="9">
    <source>
        <dbReference type="RuleBase" id="RU362118"/>
    </source>
</evidence>
<keyword evidence="11" id="KW-1185">Reference proteome</keyword>
<comment type="catalytic activity">
    <reaction evidence="6">
        <text>L-homocysteine + H2O = 2-oxobutanoate + hydrogen sulfide + NH4(+) + H(+)</text>
        <dbReference type="Rhea" id="RHEA:14501"/>
        <dbReference type="ChEBI" id="CHEBI:15377"/>
        <dbReference type="ChEBI" id="CHEBI:15378"/>
        <dbReference type="ChEBI" id="CHEBI:16763"/>
        <dbReference type="ChEBI" id="CHEBI:28938"/>
        <dbReference type="ChEBI" id="CHEBI:29919"/>
        <dbReference type="ChEBI" id="CHEBI:58199"/>
        <dbReference type="EC" id="4.4.1.2"/>
    </reaction>
    <physiologicalReaction direction="left-to-right" evidence="6">
        <dbReference type="Rhea" id="RHEA:14502"/>
    </physiologicalReaction>
</comment>
<dbReference type="PANTHER" id="PTHR11808:SF80">
    <property type="entry name" value="CYSTATHIONINE GAMMA-LYASE"/>
    <property type="match status" value="1"/>
</dbReference>